<evidence type="ECO:0000313" key="3">
    <source>
        <dbReference type="Proteomes" id="UP001324634"/>
    </source>
</evidence>
<dbReference type="EMBL" id="CP139487">
    <property type="protein sequence ID" value="WPU66850.1"/>
    <property type="molecule type" value="Genomic_DNA"/>
</dbReference>
<feature type="signal peptide" evidence="1">
    <location>
        <begin position="1"/>
        <end position="17"/>
    </location>
</feature>
<keyword evidence="1" id="KW-0732">Signal</keyword>
<reference evidence="2 3" key="1">
    <citation type="submission" date="2023-11" db="EMBL/GenBank/DDBJ databases">
        <title>Peredibacter starrii A3.12.</title>
        <authorList>
            <person name="Mitchell R.J."/>
        </authorList>
    </citation>
    <scope>NUCLEOTIDE SEQUENCE [LARGE SCALE GENOMIC DNA]</scope>
    <source>
        <strain evidence="2 3">A3.12</strain>
    </source>
</reference>
<dbReference type="AlphaFoldDB" id="A0AAX4HTX5"/>
<feature type="chain" id="PRO_5043746786" evidence="1">
    <location>
        <begin position="18"/>
        <end position="106"/>
    </location>
</feature>
<dbReference type="Proteomes" id="UP001324634">
    <property type="component" value="Chromosome"/>
</dbReference>
<dbReference type="KEGG" id="psti:SOO65_08820"/>
<evidence type="ECO:0000256" key="1">
    <source>
        <dbReference type="SAM" id="SignalP"/>
    </source>
</evidence>
<protein>
    <submittedName>
        <fullName evidence="2">Uncharacterized protein</fullName>
    </submittedName>
</protein>
<gene>
    <name evidence="2" type="ORF">SOO65_08820</name>
</gene>
<dbReference type="RefSeq" id="WP_321399464.1">
    <property type="nucleotide sequence ID" value="NZ_CP139487.1"/>
</dbReference>
<proteinExistence type="predicted"/>
<accession>A0AAX4HTX5</accession>
<sequence length="106" mass="11834">MKTLLLTALFVSSSAFAMELKCEAKHNAETVLSNSICLKDKAVIGEVEGFRFMANAKSQNIVELEAYNSYEPSRTYATGSLDKAGAFVDLAIWKREFLMEVRCTRL</sequence>
<organism evidence="2 3">
    <name type="scientific">Peredibacter starrii</name>
    <dbReference type="NCBI Taxonomy" id="28202"/>
    <lineage>
        <taxon>Bacteria</taxon>
        <taxon>Pseudomonadati</taxon>
        <taxon>Bdellovibrionota</taxon>
        <taxon>Bacteriovoracia</taxon>
        <taxon>Bacteriovoracales</taxon>
        <taxon>Bacteriovoracaceae</taxon>
        <taxon>Peredibacter</taxon>
    </lineage>
</organism>
<keyword evidence="3" id="KW-1185">Reference proteome</keyword>
<name>A0AAX4HTX5_9BACT</name>
<evidence type="ECO:0000313" key="2">
    <source>
        <dbReference type="EMBL" id="WPU66850.1"/>
    </source>
</evidence>